<dbReference type="SUPFAM" id="SSF53098">
    <property type="entry name" value="Ribonuclease H-like"/>
    <property type="match status" value="1"/>
</dbReference>
<dbReference type="InterPro" id="IPR050240">
    <property type="entry name" value="DNA_pol_type-B"/>
</dbReference>
<dbReference type="PANTHER" id="PTHR10322">
    <property type="entry name" value="DNA POLYMERASE CATALYTIC SUBUNIT"/>
    <property type="match status" value="1"/>
</dbReference>
<comment type="caution">
    <text evidence="1">The sequence shown here is derived from an EMBL/GenBank/DDBJ whole genome shotgun (WGS) entry which is preliminary data.</text>
</comment>
<dbReference type="InterPro" id="IPR036397">
    <property type="entry name" value="RNaseH_sf"/>
</dbReference>
<protein>
    <submittedName>
        <fullName evidence="1">Uncharacterized protein</fullName>
    </submittedName>
</protein>
<feature type="non-terminal residue" evidence="1">
    <location>
        <position position="1"/>
    </location>
</feature>
<dbReference type="Gene3D" id="3.90.1600.10">
    <property type="entry name" value="Palm domain of DNA polymerase"/>
    <property type="match status" value="1"/>
</dbReference>
<reference evidence="1" key="1">
    <citation type="journal article" date="2014" name="Front. Microbiol.">
        <title>High frequency of phylogenetically diverse reductive dehalogenase-homologous genes in deep subseafloor sedimentary metagenomes.</title>
        <authorList>
            <person name="Kawai M."/>
            <person name="Futagami T."/>
            <person name="Toyoda A."/>
            <person name="Takaki Y."/>
            <person name="Nishi S."/>
            <person name="Hori S."/>
            <person name="Arai W."/>
            <person name="Tsubouchi T."/>
            <person name="Morono Y."/>
            <person name="Uchiyama I."/>
            <person name="Ito T."/>
            <person name="Fujiyama A."/>
            <person name="Inagaki F."/>
            <person name="Takami H."/>
        </authorList>
    </citation>
    <scope>NUCLEOTIDE SEQUENCE</scope>
    <source>
        <strain evidence="1">Expedition CK06-06</strain>
    </source>
</reference>
<dbReference type="InterPro" id="IPR023211">
    <property type="entry name" value="DNA_pol_palm_dom_sf"/>
</dbReference>
<name>X0ZZ28_9ZZZZ</name>
<dbReference type="AlphaFoldDB" id="X0ZZ28"/>
<dbReference type="GO" id="GO:0006261">
    <property type="term" value="P:DNA-templated DNA replication"/>
    <property type="evidence" value="ECO:0007669"/>
    <property type="project" value="TreeGrafter"/>
</dbReference>
<dbReference type="GO" id="GO:0003887">
    <property type="term" value="F:DNA-directed DNA polymerase activity"/>
    <property type="evidence" value="ECO:0007669"/>
    <property type="project" value="TreeGrafter"/>
</dbReference>
<dbReference type="EMBL" id="BART01005242">
    <property type="protein sequence ID" value="GAG63137.1"/>
    <property type="molecule type" value="Genomic_DNA"/>
</dbReference>
<accession>X0ZZ28</accession>
<dbReference type="PANTHER" id="PTHR10322:SF23">
    <property type="entry name" value="DNA POLYMERASE DELTA CATALYTIC SUBUNIT"/>
    <property type="match status" value="1"/>
</dbReference>
<proteinExistence type="predicted"/>
<organism evidence="1">
    <name type="scientific">marine sediment metagenome</name>
    <dbReference type="NCBI Taxonomy" id="412755"/>
    <lineage>
        <taxon>unclassified sequences</taxon>
        <taxon>metagenomes</taxon>
        <taxon>ecological metagenomes</taxon>
    </lineage>
</organism>
<dbReference type="SUPFAM" id="SSF56672">
    <property type="entry name" value="DNA/RNA polymerases"/>
    <property type="match status" value="1"/>
</dbReference>
<dbReference type="InterPro" id="IPR043502">
    <property type="entry name" value="DNA/RNA_pol_sf"/>
</dbReference>
<dbReference type="GO" id="GO:0003676">
    <property type="term" value="F:nucleic acid binding"/>
    <property type="evidence" value="ECO:0007669"/>
    <property type="project" value="InterPro"/>
</dbReference>
<gene>
    <name evidence="1" type="ORF">S01H4_12381</name>
</gene>
<dbReference type="Gene3D" id="3.30.420.10">
    <property type="entry name" value="Ribonuclease H-like superfamily/Ribonuclease H"/>
    <property type="match status" value="1"/>
</dbReference>
<evidence type="ECO:0000313" key="1">
    <source>
        <dbReference type="EMBL" id="GAG63137.1"/>
    </source>
</evidence>
<feature type="non-terminal residue" evidence="1">
    <location>
        <position position="257"/>
    </location>
</feature>
<dbReference type="InterPro" id="IPR012337">
    <property type="entry name" value="RNaseH-like_sf"/>
</dbReference>
<sequence>DVFPLARCRVIADEKGVVSEIEALESAWDTETDPAPLRHLLFQPDVDPTHAEPAWITVSNKSDRVRLPLSPVRNLLVRVQGLLRRHDPDVIVTQWGDTWLFPLLLDAARRTGATFFNLNRDENRRVVRRRENSFFTYGRVVYRGQQVHLFGRWHLDERNAVMYGGYGLAGVLEQARVSGLPVQEVARKSPGAGITAMQMQTALRSGVLVPYQKQQAEAFRSAREHIRADRGGLVYQPLIGLHRDVAEIDFVSMYPSI</sequence>